<evidence type="ECO:0000256" key="2">
    <source>
        <dbReference type="SAM" id="MobiDB-lite"/>
    </source>
</evidence>
<keyword evidence="4" id="KW-1185">Reference proteome</keyword>
<proteinExistence type="predicted"/>
<dbReference type="EMBL" id="BLXT01004423">
    <property type="protein sequence ID" value="GFO12405.1"/>
    <property type="molecule type" value="Genomic_DNA"/>
</dbReference>
<organism evidence="3 4">
    <name type="scientific">Plakobranchus ocellatus</name>
    <dbReference type="NCBI Taxonomy" id="259542"/>
    <lineage>
        <taxon>Eukaryota</taxon>
        <taxon>Metazoa</taxon>
        <taxon>Spiralia</taxon>
        <taxon>Lophotrochozoa</taxon>
        <taxon>Mollusca</taxon>
        <taxon>Gastropoda</taxon>
        <taxon>Heterobranchia</taxon>
        <taxon>Euthyneura</taxon>
        <taxon>Panpulmonata</taxon>
        <taxon>Sacoglossa</taxon>
        <taxon>Placobranchoidea</taxon>
        <taxon>Plakobranchidae</taxon>
        <taxon>Plakobranchus</taxon>
    </lineage>
</organism>
<dbReference type="InterPro" id="IPR013762">
    <property type="entry name" value="Integrase-like_cat_sf"/>
</dbReference>
<dbReference type="SUPFAM" id="SSF56349">
    <property type="entry name" value="DNA breaking-rejoining enzymes"/>
    <property type="match status" value="1"/>
</dbReference>
<feature type="region of interest" description="Disordered" evidence="2">
    <location>
        <begin position="52"/>
        <end position="108"/>
    </location>
</feature>
<dbReference type="Gene3D" id="1.10.443.10">
    <property type="entry name" value="Intergrase catalytic core"/>
    <property type="match status" value="1"/>
</dbReference>
<reference evidence="3 4" key="1">
    <citation type="journal article" date="2021" name="Elife">
        <title>Chloroplast acquisition without the gene transfer in kleptoplastic sea slugs, Plakobranchus ocellatus.</title>
        <authorList>
            <person name="Maeda T."/>
            <person name="Takahashi S."/>
            <person name="Yoshida T."/>
            <person name="Shimamura S."/>
            <person name="Takaki Y."/>
            <person name="Nagai Y."/>
            <person name="Toyoda A."/>
            <person name="Suzuki Y."/>
            <person name="Arimoto A."/>
            <person name="Ishii H."/>
            <person name="Satoh N."/>
            <person name="Nishiyama T."/>
            <person name="Hasebe M."/>
            <person name="Maruyama T."/>
            <person name="Minagawa J."/>
            <person name="Obokata J."/>
            <person name="Shigenobu S."/>
        </authorList>
    </citation>
    <scope>NUCLEOTIDE SEQUENCE [LARGE SCALE GENOMIC DNA]</scope>
</reference>
<sequence>MCSTYHCLCHSASSTWRTSFCGIMSEEITPVLKSIQETLIKLETRISVLETDKESESRTVQPNATEGSFATDSTWTRFRSTDDTVGPSDTVRSRAPLASVPPGSISPTEQFGAADIQRDFERIRDSLVRIPVPTGLKVSDSSVGIKQECRPALKILSKCARYGETGLKILSQIADEPVETMNVKKSDLDSIFVTLAAEVNFLQSVFAALVVKSTFNEDTSRIFRSFENNQGSFSETSLQNVRVAAELAAAQSRFSQGHSQSRGSRARGRNRGGGRPNYSFWSRPFRRDGQNDNTYKDPVSCLREYIEKTKIHVGVTGPLFVNTTPPYMAMSAASVSSVLRDSIKEAGLGPEFTARCFRPTGATAAVLGDVAAHTARSLGRWKTDDVFFNRYVFPLDPDSITDKMFSVKLT</sequence>
<comment type="caution">
    <text evidence="3">The sequence shown here is derived from an EMBL/GenBank/DDBJ whole genome shotgun (WGS) entry which is preliminary data.</text>
</comment>
<feature type="compositionally biased region" description="Low complexity" evidence="2">
    <location>
        <begin position="252"/>
        <end position="263"/>
    </location>
</feature>
<protein>
    <submittedName>
        <fullName evidence="3">Uncharacterized protein</fullName>
    </submittedName>
</protein>
<name>A0AAV4B012_9GAST</name>
<evidence type="ECO:0000313" key="3">
    <source>
        <dbReference type="EMBL" id="GFO12405.1"/>
    </source>
</evidence>
<keyword evidence="1" id="KW-0233">DNA recombination</keyword>
<gene>
    <name evidence="3" type="ORF">PoB_003891000</name>
</gene>
<dbReference type="GO" id="GO:0015074">
    <property type="term" value="P:DNA integration"/>
    <property type="evidence" value="ECO:0007669"/>
    <property type="project" value="InterPro"/>
</dbReference>
<dbReference type="GO" id="GO:0003677">
    <property type="term" value="F:DNA binding"/>
    <property type="evidence" value="ECO:0007669"/>
    <property type="project" value="InterPro"/>
</dbReference>
<evidence type="ECO:0000256" key="1">
    <source>
        <dbReference type="ARBA" id="ARBA00023172"/>
    </source>
</evidence>
<dbReference type="InterPro" id="IPR011010">
    <property type="entry name" value="DNA_brk_join_enz"/>
</dbReference>
<dbReference type="AlphaFoldDB" id="A0AAV4B012"/>
<accession>A0AAV4B012</accession>
<evidence type="ECO:0000313" key="4">
    <source>
        <dbReference type="Proteomes" id="UP000735302"/>
    </source>
</evidence>
<feature type="compositionally biased region" description="Polar residues" evidence="2">
    <location>
        <begin position="58"/>
        <end position="78"/>
    </location>
</feature>
<dbReference type="GO" id="GO:0006310">
    <property type="term" value="P:DNA recombination"/>
    <property type="evidence" value="ECO:0007669"/>
    <property type="project" value="UniProtKB-KW"/>
</dbReference>
<feature type="region of interest" description="Disordered" evidence="2">
    <location>
        <begin position="252"/>
        <end position="283"/>
    </location>
</feature>
<dbReference type="Proteomes" id="UP000735302">
    <property type="component" value="Unassembled WGS sequence"/>
</dbReference>